<organism evidence="2 3">
    <name type="scientific">Elysia crispata</name>
    <name type="common">lettuce slug</name>
    <dbReference type="NCBI Taxonomy" id="231223"/>
    <lineage>
        <taxon>Eukaryota</taxon>
        <taxon>Metazoa</taxon>
        <taxon>Spiralia</taxon>
        <taxon>Lophotrochozoa</taxon>
        <taxon>Mollusca</taxon>
        <taxon>Gastropoda</taxon>
        <taxon>Heterobranchia</taxon>
        <taxon>Euthyneura</taxon>
        <taxon>Panpulmonata</taxon>
        <taxon>Sacoglossa</taxon>
        <taxon>Placobranchoidea</taxon>
        <taxon>Plakobranchidae</taxon>
        <taxon>Elysia</taxon>
    </lineage>
</organism>
<keyword evidence="3" id="KW-1185">Reference proteome</keyword>
<dbReference type="EMBL" id="JAWDGP010006302">
    <property type="protein sequence ID" value="KAK3743527.1"/>
    <property type="molecule type" value="Genomic_DNA"/>
</dbReference>
<feature type="region of interest" description="Disordered" evidence="1">
    <location>
        <begin position="396"/>
        <end position="486"/>
    </location>
</feature>
<feature type="region of interest" description="Disordered" evidence="1">
    <location>
        <begin position="729"/>
        <end position="753"/>
    </location>
</feature>
<accession>A0AAE0YEW5</accession>
<feature type="compositionally biased region" description="Low complexity" evidence="1">
    <location>
        <begin position="213"/>
        <end position="229"/>
    </location>
</feature>
<sequence>MSNNAMSSVMFKMDLERVKYNNILKRLDVEARHELRASRREIEEVRRELQELKAYQQVAQLTAFKTFDPELKRRARAREERERQRQAEQEKEQTAQELEDYEEKERDSIRRRLERQRKLEEKRRGISYANMLLLSRKPSIYDENTTRPDAELAQVQLRNRRLSSTGNVYVTLKDIMDNDEVLQRHSDDIVNVRRPSQDLSPSSRRQSQDLALSSRRSSQELSSTSRRPSLASLPSKRRGSNAMSSSAPDLLQTADSGPVRESFPSCPHEEEDEEEESRERKGTVDLRTRVFSKVRSDRRRSRIGSIGFLVQQVIQEHKDLDEEDGNGADNEGQDVSHFNLQDDTPVCPETKESSTIFITDISELNEENNAEDSNFFLTNTKNSTLLNKLMAASKMEKDKSDTHADSDDDSLSSFKDKHSVPQTSKASSSSKPGSHQGLFEILSQLKKNKDESDENDEDKEGDFPDRETPKESISGQEKPTGKPGLLRGLARFKSMANIITEKNRESKEEMGVAKIKKLTAAVVMANCAAQGKVPSAFMLHQLSPAVCSEVRRRAPKLETVHRESSGLKLRPLQMPLSVQRQHEKKFEELMATINGAVHWKVRALRENTGTLNPRQLRRQQREQEQQQKQQQQQQRHQQQQQQQQQHQQQHEKQAQYYPADAASKPRPAVVVRPRRERMALPGACTTAWSLKRFVQKEVRELLASWQPENARRLRSQRFKARKELALKAAATDGSKTNPGTLVAGSRQAGHGSA</sequence>
<feature type="compositionally biased region" description="Polar residues" evidence="1">
    <location>
        <begin position="197"/>
        <end position="211"/>
    </location>
</feature>
<protein>
    <submittedName>
        <fullName evidence="2">Uncharacterized protein</fullName>
    </submittedName>
</protein>
<feature type="compositionally biased region" description="Low complexity" evidence="1">
    <location>
        <begin position="420"/>
        <end position="437"/>
    </location>
</feature>
<dbReference type="PANTHER" id="PTHR14312:SF1">
    <property type="entry name" value="BASIC-LEUCINE ZIPPER TRANSCRIPTION FACTOR A"/>
    <property type="match status" value="1"/>
</dbReference>
<dbReference type="GO" id="GO:0005634">
    <property type="term" value="C:nucleus"/>
    <property type="evidence" value="ECO:0007669"/>
    <property type="project" value="TreeGrafter"/>
</dbReference>
<feature type="region of interest" description="Disordered" evidence="1">
    <location>
        <begin position="75"/>
        <end position="107"/>
    </location>
</feature>
<name>A0AAE0YEW5_9GAST</name>
<evidence type="ECO:0000313" key="2">
    <source>
        <dbReference type="EMBL" id="KAK3743527.1"/>
    </source>
</evidence>
<feature type="compositionally biased region" description="Basic and acidic residues" evidence="1">
    <location>
        <begin position="461"/>
        <end position="470"/>
    </location>
</feature>
<dbReference type="AlphaFoldDB" id="A0AAE0YEW5"/>
<feature type="compositionally biased region" description="Low complexity" evidence="1">
    <location>
        <begin position="626"/>
        <end position="647"/>
    </location>
</feature>
<comment type="caution">
    <text evidence="2">The sequence shown here is derived from an EMBL/GenBank/DDBJ whole genome shotgun (WGS) entry which is preliminary data.</text>
</comment>
<feature type="compositionally biased region" description="Basic and acidic residues" evidence="1">
    <location>
        <begin position="396"/>
        <end position="405"/>
    </location>
</feature>
<dbReference type="Proteomes" id="UP001283361">
    <property type="component" value="Unassembled WGS sequence"/>
</dbReference>
<proteinExistence type="predicted"/>
<feature type="region of interest" description="Disordered" evidence="1">
    <location>
        <begin position="186"/>
        <end position="282"/>
    </location>
</feature>
<gene>
    <name evidence="2" type="ORF">RRG08_027395</name>
</gene>
<feature type="region of interest" description="Disordered" evidence="1">
    <location>
        <begin position="608"/>
        <end position="668"/>
    </location>
</feature>
<feature type="compositionally biased region" description="Basic and acidic residues" evidence="1">
    <location>
        <begin position="75"/>
        <end position="94"/>
    </location>
</feature>
<dbReference type="GO" id="GO:0043565">
    <property type="term" value="F:sequence-specific DNA binding"/>
    <property type="evidence" value="ECO:0007669"/>
    <property type="project" value="TreeGrafter"/>
</dbReference>
<feature type="region of interest" description="Disordered" evidence="1">
    <location>
        <begin position="321"/>
        <end position="349"/>
    </location>
</feature>
<evidence type="ECO:0000313" key="3">
    <source>
        <dbReference type="Proteomes" id="UP001283361"/>
    </source>
</evidence>
<dbReference type="PANTHER" id="PTHR14312">
    <property type="entry name" value="CREB/ATF BZIP TRANSCRIPTION FACTOR"/>
    <property type="match status" value="1"/>
</dbReference>
<reference evidence="2" key="1">
    <citation type="journal article" date="2023" name="G3 (Bethesda)">
        <title>A reference genome for the long-term kleptoplast-retaining sea slug Elysia crispata morphotype clarki.</title>
        <authorList>
            <person name="Eastman K.E."/>
            <person name="Pendleton A.L."/>
            <person name="Shaikh M.A."/>
            <person name="Suttiyut T."/>
            <person name="Ogas R."/>
            <person name="Tomko P."/>
            <person name="Gavelis G."/>
            <person name="Widhalm J.R."/>
            <person name="Wisecaver J.H."/>
        </authorList>
    </citation>
    <scope>NUCLEOTIDE SEQUENCE</scope>
    <source>
        <strain evidence="2">ECLA1</strain>
    </source>
</reference>
<evidence type="ECO:0000256" key="1">
    <source>
        <dbReference type="SAM" id="MobiDB-lite"/>
    </source>
</evidence>
<feature type="compositionally biased region" description="Acidic residues" evidence="1">
    <location>
        <begin position="451"/>
        <end position="460"/>
    </location>
</feature>
<dbReference type="GO" id="GO:0010468">
    <property type="term" value="P:regulation of gene expression"/>
    <property type="evidence" value="ECO:0007669"/>
    <property type="project" value="TreeGrafter"/>
</dbReference>